<dbReference type="InterPro" id="IPR002562">
    <property type="entry name" value="3'-5'_exonuclease_dom"/>
</dbReference>
<accession>A0A914P6B6</accession>
<dbReference type="Pfam" id="PF01612">
    <property type="entry name" value="DNA_pol_A_exo1"/>
    <property type="match status" value="1"/>
</dbReference>
<proteinExistence type="predicted"/>
<dbReference type="AlphaFoldDB" id="A0A914P6B6"/>
<dbReference type="WBParaSite" id="PDA_v2.g10241.t1">
    <property type="protein sequence ID" value="PDA_v2.g10241.t1"/>
    <property type="gene ID" value="PDA_v2.g10241"/>
</dbReference>
<dbReference type="SMART" id="SM00474">
    <property type="entry name" value="35EXOc"/>
    <property type="match status" value="1"/>
</dbReference>
<dbReference type="InterPro" id="IPR052408">
    <property type="entry name" value="Exonuclease_MUT-7-like"/>
</dbReference>
<dbReference type="GO" id="GO:0006139">
    <property type="term" value="P:nucleobase-containing compound metabolic process"/>
    <property type="evidence" value="ECO:0007669"/>
    <property type="project" value="InterPro"/>
</dbReference>
<reference evidence="3" key="1">
    <citation type="submission" date="2022-11" db="UniProtKB">
        <authorList>
            <consortium name="WormBaseParasite"/>
        </authorList>
    </citation>
    <scope>IDENTIFICATION</scope>
</reference>
<name>A0A914P6B6_9BILA</name>
<dbReference type="Proteomes" id="UP000887578">
    <property type="component" value="Unplaced"/>
</dbReference>
<protein>
    <submittedName>
        <fullName evidence="3">3'-5' exonuclease domain-containing protein</fullName>
    </submittedName>
</protein>
<dbReference type="GO" id="GO:0003676">
    <property type="term" value="F:nucleic acid binding"/>
    <property type="evidence" value="ECO:0007669"/>
    <property type="project" value="InterPro"/>
</dbReference>
<evidence type="ECO:0000313" key="3">
    <source>
        <dbReference type="WBParaSite" id="PDA_v2.g10241.t1"/>
    </source>
</evidence>
<dbReference type="SUPFAM" id="SSF53098">
    <property type="entry name" value="Ribonuclease H-like"/>
    <property type="match status" value="1"/>
</dbReference>
<organism evidence="2 3">
    <name type="scientific">Panagrolaimus davidi</name>
    <dbReference type="NCBI Taxonomy" id="227884"/>
    <lineage>
        <taxon>Eukaryota</taxon>
        <taxon>Metazoa</taxon>
        <taxon>Ecdysozoa</taxon>
        <taxon>Nematoda</taxon>
        <taxon>Chromadorea</taxon>
        <taxon>Rhabditida</taxon>
        <taxon>Tylenchina</taxon>
        <taxon>Panagrolaimomorpha</taxon>
        <taxon>Panagrolaimoidea</taxon>
        <taxon>Panagrolaimidae</taxon>
        <taxon>Panagrolaimus</taxon>
    </lineage>
</organism>
<keyword evidence="2" id="KW-1185">Reference proteome</keyword>
<dbReference type="InterPro" id="IPR036397">
    <property type="entry name" value="RNaseH_sf"/>
</dbReference>
<dbReference type="Gene3D" id="3.30.420.10">
    <property type="entry name" value="Ribonuclease H-like superfamily/Ribonuclease H"/>
    <property type="match status" value="1"/>
</dbReference>
<evidence type="ECO:0000259" key="1">
    <source>
        <dbReference type="SMART" id="SM00474"/>
    </source>
</evidence>
<sequence>MPEMIHKLAKTSGINIEEHNFHSCKEYFIQNLKSAFNFMDKLYFDLYVLDSLKERNKKYKLDFLEFISYDLKYAYCWAKKLKVSQENMPLFLQNCKHFESDANKFVQLMSKDISLFVEKDSVETCKFWGKTYELITVITPKCFDDFVEKYFIKQKPKIVGIDCEAHPYTSCITVLQLATPNWICLIDVQILFDKISQNIWKKFFQQLFHPSITRIGFSFQSDYIFMCKKFHFLSYLISEKERKVLCLQTLTNSILQDGCDISSIFGCKISADIGLSKLSKAVLNINLDKSLQKSDWTKRPLTQLQKIYAVSDALVVVLIKKEMEKRLQKTFGHSTAQKMINKGFITYKKFMKKPN</sequence>
<dbReference type="PANTHER" id="PTHR47765:SF2">
    <property type="entry name" value="EXONUCLEASE MUT-7 HOMOLOG"/>
    <property type="match status" value="1"/>
</dbReference>
<evidence type="ECO:0000313" key="2">
    <source>
        <dbReference type="Proteomes" id="UP000887578"/>
    </source>
</evidence>
<dbReference type="InterPro" id="IPR012337">
    <property type="entry name" value="RNaseH-like_sf"/>
</dbReference>
<dbReference type="GO" id="GO:0008408">
    <property type="term" value="F:3'-5' exonuclease activity"/>
    <property type="evidence" value="ECO:0007669"/>
    <property type="project" value="InterPro"/>
</dbReference>
<feature type="domain" description="3'-5' exonuclease" evidence="1">
    <location>
        <begin position="134"/>
        <end position="328"/>
    </location>
</feature>
<dbReference type="PANTHER" id="PTHR47765">
    <property type="entry name" value="3'-5' EXONUCLEASE DOMAIN-CONTAINING PROTEIN"/>
    <property type="match status" value="1"/>
</dbReference>